<dbReference type="InterPro" id="IPR036259">
    <property type="entry name" value="MFS_trans_sf"/>
</dbReference>
<dbReference type="EMBL" id="CP142149">
    <property type="protein sequence ID" value="WSE34711.1"/>
    <property type="molecule type" value="Genomic_DNA"/>
</dbReference>
<feature type="transmembrane region" description="Helical" evidence="5">
    <location>
        <begin position="240"/>
        <end position="259"/>
    </location>
</feature>
<dbReference type="RefSeq" id="WP_326837519.1">
    <property type="nucleotide sequence ID" value="NZ_CP142149.1"/>
</dbReference>
<feature type="transmembrane region" description="Helical" evidence="5">
    <location>
        <begin position="363"/>
        <end position="384"/>
    </location>
</feature>
<dbReference type="PROSITE" id="PS50850">
    <property type="entry name" value="MFS"/>
    <property type="match status" value="1"/>
</dbReference>
<gene>
    <name evidence="7" type="ORF">VSH64_21955</name>
</gene>
<name>A0ABZ1IJV2_9PSEU</name>
<accession>A0ABZ1IJV2</accession>
<organism evidence="7 8">
    <name type="scientific">Amycolatopsis rhabdoformis</name>
    <dbReference type="NCBI Taxonomy" id="1448059"/>
    <lineage>
        <taxon>Bacteria</taxon>
        <taxon>Bacillati</taxon>
        <taxon>Actinomycetota</taxon>
        <taxon>Actinomycetes</taxon>
        <taxon>Pseudonocardiales</taxon>
        <taxon>Pseudonocardiaceae</taxon>
        <taxon>Amycolatopsis</taxon>
    </lineage>
</organism>
<evidence type="ECO:0000313" key="8">
    <source>
        <dbReference type="Proteomes" id="UP001330812"/>
    </source>
</evidence>
<evidence type="ECO:0000313" key="7">
    <source>
        <dbReference type="EMBL" id="WSE34711.1"/>
    </source>
</evidence>
<evidence type="ECO:0000256" key="2">
    <source>
        <dbReference type="ARBA" id="ARBA00022692"/>
    </source>
</evidence>
<dbReference type="PROSITE" id="PS00217">
    <property type="entry name" value="SUGAR_TRANSPORT_2"/>
    <property type="match status" value="1"/>
</dbReference>
<feature type="transmembrane region" description="Helical" evidence="5">
    <location>
        <begin position="329"/>
        <end position="351"/>
    </location>
</feature>
<feature type="transmembrane region" description="Helical" evidence="5">
    <location>
        <begin position="73"/>
        <end position="91"/>
    </location>
</feature>
<feature type="transmembrane region" description="Helical" evidence="5">
    <location>
        <begin position="164"/>
        <end position="183"/>
    </location>
</feature>
<dbReference type="InterPro" id="IPR020846">
    <property type="entry name" value="MFS_dom"/>
</dbReference>
<evidence type="ECO:0000256" key="4">
    <source>
        <dbReference type="ARBA" id="ARBA00023136"/>
    </source>
</evidence>
<keyword evidence="8" id="KW-1185">Reference proteome</keyword>
<sequence>MSRFQAGVVLMCAALCVVEGFDILVMSFASSGVARDWGLTGATIGVLLSACPFGMAVGSAVVAPLADRIGRRPLTLLCLSATTVAMALSAATRNAAELTACRVLAGLAIGGLVASLPVLVSEYSPARRRGSAVALYTTGLPLGGVVGGSVATLVGSQFGWRGTFAAGALLTITLLLISVVALPESLDYLETRRPAHALERINRTLARMGRTPLAQLDEHQAAPIGVTSGILRGRSGRRTFLLWAAFLILMACFYFAASWTPVLLERSGLSAEQGIGGGMLLNVGGIAATLLFSVLALVVRRPTLTALAFLIGAVSFVAMGLSLGSLGGALTAAVAVGVTINAAASGLYSMAPDLYPASVRTTAVGWAASIGRIGAIVAPLLAGFLLDAGWTPQRLMVLFAAPFAVGGLCVLLIAKLGRPAREDTPAPAVGQPAPGIS</sequence>
<feature type="transmembrane region" description="Helical" evidence="5">
    <location>
        <begin position="396"/>
        <end position="414"/>
    </location>
</feature>
<keyword evidence="3 5" id="KW-1133">Transmembrane helix</keyword>
<comment type="subcellular location">
    <subcellularLocation>
        <location evidence="1">Cell membrane</location>
        <topology evidence="1">Multi-pass membrane protein</topology>
    </subcellularLocation>
</comment>
<feature type="transmembrane region" description="Helical" evidence="5">
    <location>
        <begin position="133"/>
        <end position="158"/>
    </location>
</feature>
<evidence type="ECO:0000256" key="3">
    <source>
        <dbReference type="ARBA" id="ARBA00022989"/>
    </source>
</evidence>
<evidence type="ECO:0000256" key="1">
    <source>
        <dbReference type="ARBA" id="ARBA00004651"/>
    </source>
</evidence>
<dbReference type="Gene3D" id="1.20.1250.20">
    <property type="entry name" value="MFS general substrate transporter like domains"/>
    <property type="match status" value="1"/>
</dbReference>
<proteinExistence type="predicted"/>
<dbReference type="InterPro" id="IPR005829">
    <property type="entry name" value="Sugar_transporter_CS"/>
</dbReference>
<feature type="transmembrane region" description="Helical" evidence="5">
    <location>
        <begin position="279"/>
        <end position="299"/>
    </location>
</feature>
<protein>
    <submittedName>
        <fullName evidence="7">MFS transporter</fullName>
    </submittedName>
</protein>
<dbReference type="Pfam" id="PF07690">
    <property type="entry name" value="MFS_1"/>
    <property type="match status" value="1"/>
</dbReference>
<evidence type="ECO:0000256" key="5">
    <source>
        <dbReference type="SAM" id="Phobius"/>
    </source>
</evidence>
<reference evidence="7 8" key="1">
    <citation type="journal article" date="2015" name="Int. J. Syst. Evol. Microbiol.">
        <title>Amycolatopsis rhabdoformis sp. nov., an actinomycete isolated from a tropical forest soil.</title>
        <authorList>
            <person name="Souza W.R."/>
            <person name="Silva R.E."/>
            <person name="Goodfellow M."/>
            <person name="Busarakam K."/>
            <person name="Figueiro F.S."/>
            <person name="Ferreira D."/>
            <person name="Rodrigues-Filho E."/>
            <person name="Moraes L.A.B."/>
            <person name="Zucchi T.D."/>
        </authorList>
    </citation>
    <scope>NUCLEOTIDE SEQUENCE [LARGE SCALE GENOMIC DNA]</scope>
    <source>
        <strain evidence="7 8">NCIMB 14900</strain>
    </source>
</reference>
<feature type="transmembrane region" description="Helical" evidence="5">
    <location>
        <begin position="103"/>
        <end position="121"/>
    </location>
</feature>
<feature type="transmembrane region" description="Helical" evidence="5">
    <location>
        <begin position="44"/>
        <end position="66"/>
    </location>
</feature>
<dbReference type="InterPro" id="IPR011701">
    <property type="entry name" value="MFS"/>
</dbReference>
<feature type="domain" description="Major facilitator superfamily (MFS) profile" evidence="6">
    <location>
        <begin position="8"/>
        <end position="418"/>
    </location>
</feature>
<dbReference type="SUPFAM" id="SSF103473">
    <property type="entry name" value="MFS general substrate transporter"/>
    <property type="match status" value="1"/>
</dbReference>
<dbReference type="Proteomes" id="UP001330812">
    <property type="component" value="Chromosome"/>
</dbReference>
<dbReference type="PANTHER" id="PTHR23508:SF10">
    <property type="entry name" value="CARBOXYLIC ACID TRANSPORTER PROTEIN HOMOLOG"/>
    <property type="match status" value="1"/>
</dbReference>
<evidence type="ECO:0000259" key="6">
    <source>
        <dbReference type="PROSITE" id="PS50850"/>
    </source>
</evidence>
<dbReference type="PANTHER" id="PTHR23508">
    <property type="entry name" value="CARBOXYLIC ACID TRANSPORTER PROTEIN HOMOLOG"/>
    <property type="match status" value="1"/>
</dbReference>
<keyword evidence="4 5" id="KW-0472">Membrane</keyword>
<feature type="transmembrane region" description="Helical" evidence="5">
    <location>
        <begin position="306"/>
        <end position="323"/>
    </location>
</feature>
<keyword evidence="2 5" id="KW-0812">Transmembrane</keyword>